<evidence type="ECO:0000256" key="1">
    <source>
        <dbReference type="ARBA" id="ARBA00007358"/>
    </source>
</evidence>
<dbReference type="EMBL" id="JANIAA010000040">
    <property type="protein sequence ID" value="MCQ8193871.1"/>
    <property type="molecule type" value="Genomic_DNA"/>
</dbReference>
<sequence length="386" mass="39940">MVASLSLPRIMHVGRGAADELGDVITSLGLSRPLLVTDAFLAGTGAAEHLKTTLQKAGLHPRLFSDTVPDPTTDSLASGLKALHDHRADSVIGFGGGSPMDTAKALALLGVQGGHMRDYKAPRVNLGPALPVIAVPTTAGSGSEATQFTIITDSATDEKMLCTGPAFLPLAAVVDAELTMSMPPRLTADTGIDALTHAVEAYVSRKANPFSDSLALTAIGTIGRQLRRAYADGGNTEAREAMMLAATQAGIAFSNSSVALVHGMSRPIGAHFHIAHGLSNAMLFPSVTAFSVHAAPDRYADCARALGAATTADGDTAAANKLVDALGGLCRDLAVPTPRDYGIDQDAWNRLTPLMAEQALASGSPANNPVVPTAEEIEELYSRIYA</sequence>
<dbReference type="RefSeq" id="WP_256654676.1">
    <property type="nucleotide sequence ID" value="NZ_JANIAA010000040.1"/>
</dbReference>
<dbReference type="Gene3D" id="1.20.1090.10">
    <property type="entry name" value="Dehydroquinate synthase-like - alpha domain"/>
    <property type="match status" value="1"/>
</dbReference>
<dbReference type="Proteomes" id="UP001204746">
    <property type="component" value="Unassembled WGS sequence"/>
</dbReference>
<evidence type="ECO:0000256" key="3">
    <source>
        <dbReference type="ARBA" id="ARBA00023027"/>
    </source>
</evidence>
<dbReference type="SUPFAM" id="SSF56796">
    <property type="entry name" value="Dehydroquinate synthase-like"/>
    <property type="match status" value="1"/>
</dbReference>
<name>A0ABT1V8Y6_9ACTN</name>
<evidence type="ECO:0000313" key="7">
    <source>
        <dbReference type="Proteomes" id="UP001204746"/>
    </source>
</evidence>
<feature type="domain" description="Fe-containing alcohol dehydrogenase-like C-terminal" evidence="5">
    <location>
        <begin position="187"/>
        <end position="385"/>
    </location>
</feature>
<gene>
    <name evidence="6" type="ORF">NP777_37590</name>
</gene>
<proteinExistence type="inferred from homology"/>
<comment type="caution">
    <text evidence="6">The sequence shown here is derived from an EMBL/GenBank/DDBJ whole genome shotgun (WGS) entry which is preliminary data.</text>
</comment>
<evidence type="ECO:0000313" key="6">
    <source>
        <dbReference type="EMBL" id="MCQ8193871.1"/>
    </source>
</evidence>
<accession>A0ABT1V8Y6</accession>
<feature type="domain" description="Alcohol dehydrogenase iron-type/glycerol dehydrogenase GldA" evidence="4">
    <location>
        <begin position="8"/>
        <end position="175"/>
    </location>
</feature>
<dbReference type="PANTHER" id="PTHR11496">
    <property type="entry name" value="ALCOHOL DEHYDROGENASE"/>
    <property type="match status" value="1"/>
</dbReference>
<comment type="similarity">
    <text evidence="1">Belongs to the iron-containing alcohol dehydrogenase family.</text>
</comment>
<keyword evidence="7" id="KW-1185">Reference proteome</keyword>
<keyword evidence="2" id="KW-0560">Oxidoreductase</keyword>
<evidence type="ECO:0000259" key="5">
    <source>
        <dbReference type="Pfam" id="PF25137"/>
    </source>
</evidence>
<dbReference type="Pfam" id="PF00465">
    <property type="entry name" value="Fe-ADH"/>
    <property type="match status" value="1"/>
</dbReference>
<evidence type="ECO:0000256" key="2">
    <source>
        <dbReference type="ARBA" id="ARBA00023002"/>
    </source>
</evidence>
<dbReference type="InterPro" id="IPR001670">
    <property type="entry name" value="ADH_Fe/GldA"/>
</dbReference>
<dbReference type="InterPro" id="IPR056798">
    <property type="entry name" value="ADH_Fe_C"/>
</dbReference>
<dbReference type="InterPro" id="IPR018211">
    <property type="entry name" value="ADH_Fe_CS"/>
</dbReference>
<dbReference type="InterPro" id="IPR039697">
    <property type="entry name" value="Alcohol_dehydrogenase_Fe"/>
</dbReference>
<organism evidence="6 7">
    <name type="scientific">Streptomyces rugosispiralis</name>
    <dbReference type="NCBI Taxonomy" id="2967341"/>
    <lineage>
        <taxon>Bacteria</taxon>
        <taxon>Bacillati</taxon>
        <taxon>Actinomycetota</taxon>
        <taxon>Actinomycetes</taxon>
        <taxon>Kitasatosporales</taxon>
        <taxon>Streptomycetaceae</taxon>
        <taxon>Streptomyces</taxon>
    </lineage>
</organism>
<dbReference type="Gene3D" id="3.40.50.1970">
    <property type="match status" value="1"/>
</dbReference>
<dbReference type="PANTHER" id="PTHR11496:SF102">
    <property type="entry name" value="ALCOHOL DEHYDROGENASE 4"/>
    <property type="match status" value="1"/>
</dbReference>
<keyword evidence="3" id="KW-0520">NAD</keyword>
<protein>
    <submittedName>
        <fullName evidence="6">Iron-containing alcohol dehydrogenase</fullName>
    </submittedName>
</protein>
<dbReference type="Pfam" id="PF25137">
    <property type="entry name" value="ADH_Fe_C"/>
    <property type="match status" value="1"/>
</dbReference>
<reference evidence="6 7" key="1">
    <citation type="submission" date="2022-07" db="EMBL/GenBank/DDBJ databases">
        <authorList>
            <person name="Phongsopitanun W."/>
            <person name="Tanasupawat S."/>
        </authorList>
    </citation>
    <scope>NUCLEOTIDE SEQUENCE [LARGE SCALE GENOMIC DNA]</scope>
    <source>
        <strain evidence="6 7">RCU-064</strain>
    </source>
</reference>
<evidence type="ECO:0000259" key="4">
    <source>
        <dbReference type="Pfam" id="PF00465"/>
    </source>
</evidence>
<dbReference type="CDD" id="cd08194">
    <property type="entry name" value="Fe-ADH-like"/>
    <property type="match status" value="1"/>
</dbReference>
<dbReference type="PROSITE" id="PS00913">
    <property type="entry name" value="ADH_IRON_1"/>
    <property type="match status" value="1"/>
</dbReference>